<feature type="compositionally biased region" description="Basic residues" evidence="5">
    <location>
        <begin position="45"/>
        <end position="54"/>
    </location>
</feature>
<accession>A0A538U782</accession>
<dbReference type="Proteomes" id="UP000319836">
    <property type="component" value="Unassembled WGS sequence"/>
</dbReference>
<dbReference type="GO" id="GO:0016491">
    <property type="term" value="F:oxidoreductase activity"/>
    <property type="evidence" value="ECO:0007669"/>
    <property type="project" value="InterPro"/>
</dbReference>
<evidence type="ECO:0000256" key="4">
    <source>
        <dbReference type="ARBA" id="ARBA00023014"/>
    </source>
</evidence>
<dbReference type="SUPFAM" id="SSF54862">
    <property type="entry name" value="4Fe-4S ferredoxins"/>
    <property type="match status" value="1"/>
</dbReference>
<organism evidence="7 8">
    <name type="scientific">Eiseniibacteriota bacterium</name>
    <dbReference type="NCBI Taxonomy" id="2212470"/>
    <lineage>
        <taxon>Bacteria</taxon>
        <taxon>Candidatus Eiseniibacteriota</taxon>
    </lineage>
</organism>
<evidence type="ECO:0000313" key="7">
    <source>
        <dbReference type="EMBL" id="TMQ71549.1"/>
    </source>
</evidence>
<dbReference type="SUPFAM" id="SSF50692">
    <property type="entry name" value="ADC-like"/>
    <property type="match status" value="1"/>
</dbReference>
<name>A0A538U782_UNCEI</name>
<dbReference type="Pfam" id="PF01568">
    <property type="entry name" value="Molydop_binding"/>
    <property type="match status" value="1"/>
</dbReference>
<feature type="region of interest" description="Disordered" evidence="5">
    <location>
        <begin position="1"/>
        <end position="89"/>
    </location>
</feature>
<reference evidence="7 8" key="1">
    <citation type="journal article" date="2019" name="Nat. Microbiol.">
        <title>Mediterranean grassland soil C-N compound turnover is dependent on rainfall and depth, and is mediated by genomically divergent microorganisms.</title>
        <authorList>
            <person name="Diamond S."/>
            <person name="Andeer P.F."/>
            <person name="Li Z."/>
            <person name="Crits-Christoph A."/>
            <person name="Burstein D."/>
            <person name="Anantharaman K."/>
            <person name="Lane K.R."/>
            <person name="Thomas B.C."/>
            <person name="Pan C."/>
            <person name="Northen T.R."/>
            <person name="Banfield J.F."/>
        </authorList>
    </citation>
    <scope>NUCLEOTIDE SEQUENCE [LARGE SCALE GENOMIC DNA]</scope>
    <source>
        <strain evidence="7">WS_10</strain>
    </source>
</reference>
<dbReference type="AlphaFoldDB" id="A0A538U782"/>
<evidence type="ECO:0000256" key="3">
    <source>
        <dbReference type="ARBA" id="ARBA00023004"/>
    </source>
</evidence>
<comment type="caution">
    <text evidence="7">The sequence shown here is derived from an EMBL/GenBank/DDBJ whole genome shotgun (WGS) entry which is preliminary data.</text>
</comment>
<feature type="domain" description="4Fe-4S ferredoxin-type" evidence="6">
    <location>
        <begin position="276"/>
        <end position="306"/>
    </location>
</feature>
<dbReference type="PROSITE" id="PS51379">
    <property type="entry name" value="4FE4S_FER_2"/>
    <property type="match status" value="1"/>
</dbReference>
<dbReference type="Pfam" id="PF13247">
    <property type="entry name" value="Fer4_11"/>
    <property type="match status" value="1"/>
</dbReference>
<proteinExistence type="predicted"/>
<dbReference type="GO" id="GO:0043546">
    <property type="term" value="F:molybdopterin cofactor binding"/>
    <property type="evidence" value="ECO:0007669"/>
    <property type="project" value="InterPro"/>
</dbReference>
<dbReference type="InterPro" id="IPR050954">
    <property type="entry name" value="ET_IronSulfur_Cluster-Binding"/>
</dbReference>
<dbReference type="Gene3D" id="2.40.40.20">
    <property type="match status" value="1"/>
</dbReference>
<dbReference type="CDD" id="cd10551">
    <property type="entry name" value="PsrB"/>
    <property type="match status" value="1"/>
</dbReference>
<keyword evidence="1" id="KW-0004">4Fe-4S</keyword>
<dbReference type="PANTHER" id="PTHR43177">
    <property type="entry name" value="PROTEIN NRFC"/>
    <property type="match status" value="1"/>
</dbReference>
<dbReference type="GO" id="GO:0046872">
    <property type="term" value="F:metal ion binding"/>
    <property type="evidence" value="ECO:0007669"/>
    <property type="project" value="UniProtKB-KW"/>
</dbReference>
<dbReference type="InterPro" id="IPR006657">
    <property type="entry name" value="MoPterin_dinucl-bd_dom"/>
</dbReference>
<feature type="region of interest" description="Disordered" evidence="5">
    <location>
        <begin position="227"/>
        <end position="267"/>
    </location>
</feature>
<evidence type="ECO:0000256" key="2">
    <source>
        <dbReference type="ARBA" id="ARBA00022723"/>
    </source>
</evidence>
<protein>
    <submittedName>
        <fullName evidence="7">4Fe-4S dicluster domain-containing protein</fullName>
    </submittedName>
</protein>
<sequence>MEGPAREVRPGPGLRHVLGPDGRERRRVGGSFRNHPGLEDDPGVRRARAARHRRDGADRLSLAQSLRRPRRQQGLAPVHPDTATKLGVHTGDPIKVETESGSVILPAYVWHGIRKDAVAIPLGQGHAAYGRFAKGWGVNAVALLAPVQDAAADSVAYLGARAKVSRSSAAVELVRTQVRLEQANYDIAQIIPVSALLAGAGAGEAEARGGAAAGAPSMMLDPMQARPGRDTEPMQHPPGYTPPAHSVSAATAEHVVRSPRRNPVDAGGYGQAKHRWALAIDLNACTGCSACVAACYAENNIPIVGPEHIKRGRQMSWIRIERFEERVAPGANDVRFVPMMCQHCSDAPCETVCPVYATYHNPEGLNAQVYNRCVGTRYCSNNCPYKVRAFNVFDYAAPEKPSFAFAEPLNWQLNPDVTVRSKGVMEKCTMCVQRILEGKGNAKDEGRDVKDGEIVTACAQSCPTQAIVFGDLLDPHSQVAKLSYGERRYWVLNELNTKPGVTYLKKVQREVQT</sequence>
<evidence type="ECO:0000259" key="6">
    <source>
        <dbReference type="PROSITE" id="PS51379"/>
    </source>
</evidence>
<evidence type="ECO:0000256" key="1">
    <source>
        <dbReference type="ARBA" id="ARBA00022485"/>
    </source>
</evidence>
<evidence type="ECO:0000256" key="5">
    <source>
        <dbReference type="SAM" id="MobiDB-lite"/>
    </source>
</evidence>
<dbReference type="PANTHER" id="PTHR43177:SF3">
    <property type="entry name" value="PROTEIN NRFC HOMOLOG"/>
    <property type="match status" value="1"/>
</dbReference>
<keyword evidence="4" id="KW-0411">Iron-sulfur</keyword>
<dbReference type="EMBL" id="VBPA01000117">
    <property type="protein sequence ID" value="TMQ71549.1"/>
    <property type="molecule type" value="Genomic_DNA"/>
</dbReference>
<keyword evidence="2" id="KW-0479">Metal-binding</keyword>
<keyword evidence="3" id="KW-0408">Iron</keyword>
<dbReference type="Gene3D" id="3.30.70.20">
    <property type="match status" value="2"/>
</dbReference>
<evidence type="ECO:0000313" key="8">
    <source>
        <dbReference type="Proteomes" id="UP000319836"/>
    </source>
</evidence>
<dbReference type="InterPro" id="IPR017896">
    <property type="entry name" value="4Fe4S_Fe-S-bd"/>
</dbReference>
<dbReference type="InterPro" id="IPR009010">
    <property type="entry name" value="Asp_de-COase-like_dom_sf"/>
</dbReference>
<dbReference type="GO" id="GO:0051539">
    <property type="term" value="F:4 iron, 4 sulfur cluster binding"/>
    <property type="evidence" value="ECO:0007669"/>
    <property type="project" value="UniProtKB-KW"/>
</dbReference>
<gene>
    <name evidence="7" type="ORF">E6K80_05285</name>
</gene>